<dbReference type="EMBL" id="BJWL01000384">
    <property type="protein sequence ID" value="GFS41669.1"/>
    <property type="molecule type" value="Genomic_DNA"/>
</dbReference>
<keyword evidence="3" id="KW-1185">Reference proteome</keyword>
<reference evidence="3" key="1">
    <citation type="submission" date="2019-07" db="EMBL/GenBank/DDBJ databases">
        <title>De Novo Assembly of kiwifruit Actinidia rufa.</title>
        <authorList>
            <person name="Sugita-Konishi S."/>
            <person name="Sato K."/>
            <person name="Mori E."/>
            <person name="Abe Y."/>
            <person name="Kisaki G."/>
            <person name="Hamano K."/>
            <person name="Suezawa K."/>
            <person name="Otani M."/>
            <person name="Fukuda T."/>
            <person name="Manabe T."/>
            <person name="Gomi K."/>
            <person name="Tabuchi M."/>
            <person name="Akimitsu K."/>
            <person name="Kataoka I."/>
        </authorList>
    </citation>
    <scope>NUCLEOTIDE SEQUENCE [LARGE SCALE GENOMIC DNA]</scope>
    <source>
        <strain evidence="3">cv. Fuchu</strain>
    </source>
</reference>
<evidence type="ECO:0000313" key="3">
    <source>
        <dbReference type="Proteomes" id="UP000585474"/>
    </source>
</evidence>
<organism evidence="2 3">
    <name type="scientific">Actinidia rufa</name>
    <dbReference type="NCBI Taxonomy" id="165716"/>
    <lineage>
        <taxon>Eukaryota</taxon>
        <taxon>Viridiplantae</taxon>
        <taxon>Streptophyta</taxon>
        <taxon>Embryophyta</taxon>
        <taxon>Tracheophyta</taxon>
        <taxon>Spermatophyta</taxon>
        <taxon>Magnoliopsida</taxon>
        <taxon>eudicotyledons</taxon>
        <taxon>Gunneridae</taxon>
        <taxon>Pentapetalae</taxon>
        <taxon>asterids</taxon>
        <taxon>Ericales</taxon>
        <taxon>Actinidiaceae</taxon>
        <taxon>Actinidia</taxon>
    </lineage>
</organism>
<protein>
    <submittedName>
        <fullName evidence="2">Uncharacterized protein</fullName>
    </submittedName>
</protein>
<comment type="caution">
    <text evidence="2">The sequence shown here is derived from an EMBL/GenBank/DDBJ whole genome shotgun (WGS) entry which is preliminary data.</text>
</comment>
<name>A0A7J0DT99_9ERIC</name>
<feature type="compositionally biased region" description="Basic and acidic residues" evidence="1">
    <location>
        <begin position="90"/>
        <end position="99"/>
    </location>
</feature>
<evidence type="ECO:0000313" key="2">
    <source>
        <dbReference type="EMBL" id="GFS41669.1"/>
    </source>
</evidence>
<dbReference type="AlphaFoldDB" id="A0A7J0DT99"/>
<dbReference type="Proteomes" id="UP000585474">
    <property type="component" value="Unassembled WGS sequence"/>
</dbReference>
<evidence type="ECO:0000256" key="1">
    <source>
        <dbReference type="SAM" id="MobiDB-lite"/>
    </source>
</evidence>
<feature type="compositionally biased region" description="Gly residues" evidence="1">
    <location>
        <begin position="51"/>
        <end position="60"/>
    </location>
</feature>
<sequence length="99" mass="10827">MPCCPHSMVLVPRSLKPRGSLFSARCLVVFTRPSSLLLRRLLPSVVPRSGFGRGGHGGGDYSYAGRSFSHGRRNSSGSDRGRGHGPRRMHSLEPRESHC</sequence>
<proteinExistence type="predicted"/>
<feature type="region of interest" description="Disordered" evidence="1">
    <location>
        <begin position="48"/>
        <end position="99"/>
    </location>
</feature>
<accession>A0A7J0DT99</accession>
<gene>
    <name evidence="2" type="ORF">Acr_00g0075680</name>
</gene>